<keyword evidence="2" id="KW-1185">Reference proteome</keyword>
<gene>
    <name evidence="1" type="ORF">RJ639_041983</name>
</gene>
<accession>A0AA88WUZ9</accession>
<dbReference type="Proteomes" id="UP001188597">
    <property type="component" value="Unassembled WGS sequence"/>
</dbReference>
<sequence>MGLMNSGVEGLGFYDGRSGIWDSSRDYCARGHTTSDLSSTGLVLTNDIRYAIVEELAAFGATVHTCSHNQKELDERILFSFLVLLVHLDDETAASCMLS</sequence>
<evidence type="ECO:0000313" key="2">
    <source>
        <dbReference type="Proteomes" id="UP001188597"/>
    </source>
</evidence>
<protein>
    <submittedName>
        <fullName evidence="1">Uncharacterized protein</fullName>
    </submittedName>
</protein>
<dbReference type="AlphaFoldDB" id="A0AA88WUZ9"/>
<proteinExistence type="predicted"/>
<reference evidence="1" key="1">
    <citation type="submission" date="2022-12" db="EMBL/GenBank/DDBJ databases">
        <title>Draft genome assemblies for two species of Escallonia (Escalloniales).</title>
        <authorList>
            <person name="Chanderbali A."/>
            <person name="Dervinis C."/>
            <person name="Anghel I."/>
            <person name="Soltis D."/>
            <person name="Soltis P."/>
            <person name="Zapata F."/>
        </authorList>
    </citation>
    <scope>NUCLEOTIDE SEQUENCE</scope>
    <source>
        <strain evidence="1">UCBG64.0493</strain>
        <tissue evidence="1">Leaf</tissue>
    </source>
</reference>
<comment type="caution">
    <text evidence="1">The sequence shown here is derived from an EMBL/GenBank/DDBJ whole genome shotgun (WGS) entry which is preliminary data.</text>
</comment>
<organism evidence="1 2">
    <name type="scientific">Escallonia herrerae</name>
    <dbReference type="NCBI Taxonomy" id="1293975"/>
    <lineage>
        <taxon>Eukaryota</taxon>
        <taxon>Viridiplantae</taxon>
        <taxon>Streptophyta</taxon>
        <taxon>Embryophyta</taxon>
        <taxon>Tracheophyta</taxon>
        <taxon>Spermatophyta</taxon>
        <taxon>Magnoliopsida</taxon>
        <taxon>eudicotyledons</taxon>
        <taxon>Gunneridae</taxon>
        <taxon>Pentapetalae</taxon>
        <taxon>asterids</taxon>
        <taxon>campanulids</taxon>
        <taxon>Escalloniales</taxon>
        <taxon>Escalloniaceae</taxon>
        <taxon>Escallonia</taxon>
    </lineage>
</organism>
<evidence type="ECO:0000313" key="1">
    <source>
        <dbReference type="EMBL" id="KAK3027815.1"/>
    </source>
</evidence>
<dbReference type="EMBL" id="JAVXUP010000441">
    <property type="protein sequence ID" value="KAK3027815.1"/>
    <property type="molecule type" value="Genomic_DNA"/>
</dbReference>
<name>A0AA88WUZ9_9ASTE</name>